<dbReference type="GO" id="GO:0016787">
    <property type="term" value="F:hydrolase activity"/>
    <property type="evidence" value="ECO:0007669"/>
    <property type="project" value="UniProtKB-KW"/>
</dbReference>
<evidence type="ECO:0000313" key="6">
    <source>
        <dbReference type="Proteomes" id="UP000216345"/>
    </source>
</evidence>
<dbReference type="PANTHER" id="PTHR46193:SF10">
    <property type="entry name" value="6-PHOSPHOGLUCONATE PHOSPHATASE"/>
    <property type="match status" value="1"/>
</dbReference>
<reference evidence="5 6" key="1">
    <citation type="submission" date="2017-07" db="EMBL/GenBank/DDBJ databases">
        <title>Phylogenetic study on the rhizospheric bacterium Ochrobactrum sp. A44.</title>
        <authorList>
            <person name="Krzyzanowska D.M."/>
            <person name="Ossowicki A."/>
            <person name="Rajewska M."/>
            <person name="Maciag T."/>
            <person name="Kaczynski Z."/>
            <person name="Czerwicka M."/>
            <person name="Jafra S."/>
        </authorList>
    </citation>
    <scope>NUCLEOTIDE SEQUENCE [LARGE SCALE GENOMIC DNA]</scope>
    <source>
        <strain evidence="5 6">PR17</strain>
    </source>
</reference>
<dbReference type="SFLD" id="SFLDS00003">
    <property type="entry name" value="Haloacid_Dehalogenase"/>
    <property type="match status" value="1"/>
</dbReference>
<dbReference type="NCBIfam" id="TIGR01509">
    <property type="entry name" value="HAD-SF-IA-v3"/>
    <property type="match status" value="1"/>
</dbReference>
<dbReference type="RefSeq" id="WP_094573405.1">
    <property type="nucleotide sequence ID" value="NZ_JBHEEL010000024.1"/>
</dbReference>
<dbReference type="InterPro" id="IPR036412">
    <property type="entry name" value="HAD-like_sf"/>
</dbReference>
<evidence type="ECO:0000256" key="3">
    <source>
        <dbReference type="ARBA" id="ARBA00022723"/>
    </source>
</evidence>
<dbReference type="InterPro" id="IPR006439">
    <property type="entry name" value="HAD-SF_hydro_IA"/>
</dbReference>
<organism evidence="5 6">
    <name type="scientific">Brucella rhizosphaerae</name>
    <dbReference type="NCBI Taxonomy" id="571254"/>
    <lineage>
        <taxon>Bacteria</taxon>
        <taxon>Pseudomonadati</taxon>
        <taxon>Pseudomonadota</taxon>
        <taxon>Alphaproteobacteria</taxon>
        <taxon>Hyphomicrobiales</taxon>
        <taxon>Brucellaceae</taxon>
        <taxon>Brucella/Ochrobactrum group</taxon>
        <taxon>Brucella</taxon>
    </lineage>
</organism>
<keyword evidence="3" id="KW-0479">Metal-binding</keyword>
<dbReference type="Pfam" id="PF00702">
    <property type="entry name" value="Hydrolase"/>
    <property type="match status" value="1"/>
</dbReference>
<dbReference type="InterPro" id="IPR023214">
    <property type="entry name" value="HAD_sf"/>
</dbReference>
<dbReference type="Gene3D" id="1.10.150.240">
    <property type="entry name" value="Putative phosphatase, domain 2"/>
    <property type="match status" value="1"/>
</dbReference>
<accession>A0A256FXP7</accession>
<keyword evidence="5" id="KW-0378">Hydrolase</keyword>
<evidence type="ECO:0000313" key="5">
    <source>
        <dbReference type="EMBL" id="OYR19604.1"/>
    </source>
</evidence>
<dbReference type="Gene3D" id="3.40.50.1000">
    <property type="entry name" value="HAD superfamily/HAD-like"/>
    <property type="match status" value="1"/>
</dbReference>
<dbReference type="PANTHER" id="PTHR46193">
    <property type="entry name" value="6-PHOSPHOGLUCONATE PHOSPHATASE"/>
    <property type="match status" value="1"/>
</dbReference>
<dbReference type="CDD" id="cd07526">
    <property type="entry name" value="HAD_BPGM_like"/>
    <property type="match status" value="1"/>
</dbReference>
<gene>
    <name evidence="5" type="ORF">CEV32_4917</name>
</gene>
<keyword evidence="6" id="KW-1185">Reference proteome</keyword>
<dbReference type="Proteomes" id="UP000216345">
    <property type="component" value="Unassembled WGS sequence"/>
</dbReference>
<comment type="similarity">
    <text evidence="2">Belongs to the HAD-like hydrolase superfamily. CbbY/CbbZ/Gph/YieH family.</text>
</comment>
<dbReference type="OrthoDB" id="9797743at2"/>
<protein>
    <submittedName>
        <fullName evidence="5">HAD hydrolase, IA, variant 1 family protein</fullName>
    </submittedName>
</protein>
<evidence type="ECO:0000256" key="1">
    <source>
        <dbReference type="ARBA" id="ARBA00001946"/>
    </source>
</evidence>
<proteinExistence type="inferred from homology"/>
<dbReference type="SFLD" id="SFLDG01129">
    <property type="entry name" value="C1.5:_HAD__Beta-PGM__Phosphata"/>
    <property type="match status" value="1"/>
</dbReference>
<dbReference type="InterPro" id="IPR051600">
    <property type="entry name" value="Beta-PGM-like"/>
</dbReference>
<dbReference type="GO" id="GO:0046872">
    <property type="term" value="F:metal ion binding"/>
    <property type="evidence" value="ECO:0007669"/>
    <property type="project" value="UniProtKB-KW"/>
</dbReference>
<evidence type="ECO:0000256" key="4">
    <source>
        <dbReference type="ARBA" id="ARBA00022842"/>
    </source>
</evidence>
<comment type="caution">
    <text evidence="5">The sequence shown here is derived from an EMBL/GenBank/DDBJ whole genome shotgun (WGS) entry which is preliminary data.</text>
</comment>
<evidence type="ECO:0000256" key="2">
    <source>
        <dbReference type="ARBA" id="ARBA00006171"/>
    </source>
</evidence>
<keyword evidence="4" id="KW-0460">Magnesium</keyword>
<comment type="cofactor">
    <cofactor evidence="1">
        <name>Mg(2+)</name>
        <dbReference type="ChEBI" id="CHEBI:18420"/>
    </cofactor>
</comment>
<dbReference type="AlphaFoldDB" id="A0A256FXP7"/>
<name>A0A256FXP7_9HYPH</name>
<dbReference type="SUPFAM" id="SSF56784">
    <property type="entry name" value="HAD-like"/>
    <property type="match status" value="1"/>
</dbReference>
<dbReference type="EMBL" id="NNRK01000002">
    <property type="protein sequence ID" value="OYR19604.1"/>
    <property type="molecule type" value="Genomic_DNA"/>
</dbReference>
<dbReference type="InterPro" id="IPR023198">
    <property type="entry name" value="PGP-like_dom2"/>
</dbReference>
<sequence length="213" mass="23247">MVGTCIIFDLDGTLVDSEILSNQAFVDLVPEINEPAEQLVNRYRGKKLADILYDLEERIGKKLPDTFETSYRERVAILFAQHLKPMPGVIAMLEVLDRPKCIASSGPPQKIAQALKVSGLARYFGSSIYSSYAIGSWKPEPGLFLHAAQSMGFAPSNCIVVEDSNVGIKAAIAAGMRALHYAPYVAEKVENRAIAFSQMALLPELIKSLEASS</sequence>